<dbReference type="GO" id="GO:0003700">
    <property type="term" value="F:DNA-binding transcription factor activity"/>
    <property type="evidence" value="ECO:0007669"/>
    <property type="project" value="InterPro"/>
</dbReference>
<dbReference type="InterPro" id="IPR015421">
    <property type="entry name" value="PyrdxlP-dep_Trfase_major"/>
</dbReference>
<keyword evidence="4" id="KW-0238">DNA-binding</keyword>
<dbReference type="Pfam" id="PF00392">
    <property type="entry name" value="GntR"/>
    <property type="match status" value="1"/>
</dbReference>
<keyword evidence="8" id="KW-1185">Reference proteome</keyword>
<dbReference type="InterPro" id="IPR036388">
    <property type="entry name" value="WH-like_DNA-bd_sf"/>
</dbReference>
<reference evidence="7" key="2">
    <citation type="submission" date="2021-01" db="EMBL/GenBank/DDBJ databases">
        <authorList>
            <person name="Mieszkin S."/>
            <person name="Pouder E."/>
            <person name="Alain K."/>
        </authorList>
    </citation>
    <scope>NUCLEOTIDE SEQUENCE</scope>
    <source>
        <strain evidence="7">HW T2.11</strain>
    </source>
</reference>
<dbReference type="GO" id="GO:0003677">
    <property type="term" value="F:DNA binding"/>
    <property type="evidence" value="ECO:0007669"/>
    <property type="project" value="UniProtKB-KW"/>
</dbReference>
<dbReference type="RefSeq" id="WP_227321383.1">
    <property type="nucleotide sequence ID" value="NZ_JAESVB010000004.1"/>
</dbReference>
<protein>
    <submittedName>
        <fullName evidence="7">PLP-dependent aminotransferase family protein</fullName>
    </submittedName>
</protein>
<dbReference type="PROSITE" id="PS50949">
    <property type="entry name" value="HTH_GNTR"/>
    <property type="match status" value="1"/>
</dbReference>
<keyword evidence="2" id="KW-0663">Pyridoxal phosphate</keyword>
<dbReference type="CDD" id="cd07377">
    <property type="entry name" value="WHTH_GntR"/>
    <property type="match status" value="1"/>
</dbReference>
<dbReference type="GO" id="GO:0030170">
    <property type="term" value="F:pyridoxal phosphate binding"/>
    <property type="evidence" value="ECO:0007669"/>
    <property type="project" value="InterPro"/>
</dbReference>
<evidence type="ECO:0000256" key="4">
    <source>
        <dbReference type="ARBA" id="ARBA00023125"/>
    </source>
</evidence>
<dbReference type="SUPFAM" id="SSF46785">
    <property type="entry name" value="Winged helix' DNA-binding domain"/>
    <property type="match status" value="1"/>
</dbReference>
<evidence type="ECO:0000313" key="7">
    <source>
        <dbReference type="EMBL" id="MCB8875722.1"/>
    </source>
</evidence>
<keyword evidence="5" id="KW-0804">Transcription</keyword>
<reference evidence="7" key="1">
    <citation type="journal article" date="2021" name="Microorganisms">
        <title>Acidisoma silvae sp. nov. and Acidisomacellulosilytica sp. nov., Two Acidophilic Bacteria Isolated from Decaying Wood, Hydrolyzing Cellulose and Producing Poly-3-hydroxybutyrate.</title>
        <authorList>
            <person name="Mieszkin S."/>
            <person name="Pouder E."/>
            <person name="Uroz S."/>
            <person name="Simon-Colin C."/>
            <person name="Alain K."/>
        </authorList>
    </citation>
    <scope>NUCLEOTIDE SEQUENCE</scope>
    <source>
        <strain evidence="7">HW T2.11</strain>
    </source>
</reference>
<evidence type="ECO:0000256" key="5">
    <source>
        <dbReference type="ARBA" id="ARBA00023163"/>
    </source>
</evidence>
<dbReference type="SMART" id="SM00345">
    <property type="entry name" value="HTH_GNTR"/>
    <property type="match status" value="1"/>
</dbReference>
<keyword evidence="7" id="KW-0032">Aminotransferase</keyword>
<sequence length="477" mass="51459">MLKKRAGLPAGQDMVQWAPSLVGRTGPIYRELAGAIATAIRDGRLLPGDRLPTQRILAQKLGVDLATVTRGYAEAHRQGLVSATVGRGTFVRADVPMLRHVGRGHPVIDMTMNLPPLPAEPALHSMLQDGLARLLRRQDIGALMTYHWDTGSAEDREAGQSWLTPTLGRIDSQRLLLCPGAQSGMISVITSLARAGDVIATEQMAYPGLRAAAAQLGITLVGVDMDDEGMLPEDLDRVCHESQPRLIFCTPTIQNPTTSTMSIPRRQAIADIARLHGLPILEDDAYGLFPTEPLPSLAHFAPELVFHLATFAKTLTPGLRLAYLVVPTLSHVDRLTAALRATAQMGSALMASLVTGWIREGDAQRLFKAIRQEATARQAMADTILAGLDKARHPEGLHLWLTMPPHWHSADFTAYARRHGLALVAEDSFAVDSAAHAGRHVRIALGAAEDRGALAQALMAIAAALRHPMPQAYTTVI</sequence>
<name>A0A963YRP8_9PROT</name>
<dbReference type="InterPro" id="IPR036390">
    <property type="entry name" value="WH_DNA-bd_sf"/>
</dbReference>
<keyword evidence="3" id="KW-0805">Transcription regulation</keyword>
<dbReference type="AlphaFoldDB" id="A0A963YRP8"/>
<dbReference type="Pfam" id="PF00155">
    <property type="entry name" value="Aminotran_1_2"/>
    <property type="match status" value="1"/>
</dbReference>
<evidence type="ECO:0000256" key="1">
    <source>
        <dbReference type="ARBA" id="ARBA00005384"/>
    </source>
</evidence>
<dbReference type="PANTHER" id="PTHR46577:SF1">
    <property type="entry name" value="HTH-TYPE TRANSCRIPTIONAL REGULATORY PROTEIN GABR"/>
    <property type="match status" value="1"/>
</dbReference>
<dbReference type="InterPro" id="IPR004839">
    <property type="entry name" value="Aminotransferase_I/II_large"/>
</dbReference>
<accession>A0A963YRP8</accession>
<comment type="caution">
    <text evidence="7">The sequence shown here is derived from an EMBL/GenBank/DDBJ whole genome shotgun (WGS) entry which is preliminary data.</text>
</comment>
<dbReference type="SUPFAM" id="SSF53383">
    <property type="entry name" value="PLP-dependent transferases"/>
    <property type="match status" value="1"/>
</dbReference>
<evidence type="ECO:0000313" key="8">
    <source>
        <dbReference type="Proteomes" id="UP000708298"/>
    </source>
</evidence>
<keyword evidence="7" id="KW-0808">Transferase</keyword>
<gene>
    <name evidence="7" type="ORF">ASILVAE211_11055</name>
</gene>
<dbReference type="InterPro" id="IPR015424">
    <property type="entry name" value="PyrdxlP-dep_Trfase"/>
</dbReference>
<proteinExistence type="inferred from homology"/>
<dbReference type="PANTHER" id="PTHR46577">
    <property type="entry name" value="HTH-TYPE TRANSCRIPTIONAL REGULATORY PROTEIN GABR"/>
    <property type="match status" value="1"/>
</dbReference>
<organism evidence="7 8">
    <name type="scientific">Acidisoma silvae</name>
    <dbReference type="NCBI Taxonomy" id="2802396"/>
    <lineage>
        <taxon>Bacteria</taxon>
        <taxon>Pseudomonadati</taxon>
        <taxon>Pseudomonadota</taxon>
        <taxon>Alphaproteobacteria</taxon>
        <taxon>Acetobacterales</taxon>
        <taxon>Acidocellaceae</taxon>
        <taxon>Acidisoma</taxon>
    </lineage>
</organism>
<dbReference type="Gene3D" id="3.40.640.10">
    <property type="entry name" value="Type I PLP-dependent aspartate aminotransferase-like (Major domain)"/>
    <property type="match status" value="1"/>
</dbReference>
<comment type="similarity">
    <text evidence="1">In the C-terminal section; belongs to the class-I pyridoxal-phosphate-dependent aminotransferase family.</text>
</comment>
<dbReference type="GO" id="GO:0008483">
    <property type="term" value="F:transaminase activity"/>
    <property type="evidence" value="ECO:0007669"/>
    <property type="project" value="UniProtKB-KW"/>
</dbReference>
<evidence type="ECO:0000256" key="2">
    <source>
        <dbReference type="ARBA" id="ARBA00022898"/>
    </source>
</evidence>
<dbReference type="Gene3D" id="1.10.10.10">
    <property type="entry name" value="Winged helix-like DNA-binding domain superfamily/Winged helix DNA-binding domain"/>
    <property type="match status" value="1"/>
</dbReference>
<evidence type="ECO:0000256" key="3">
    <source>
        <dbReference type="ARBA" id="ARBA00023015"/>
    </source>
</evidence>
<evidence type="ECO:0000259" key="6">
    <source>
        <dbReference type="PROSITE" id="PS50949"/>
    </source>
</evidence>
<dbReference type="InterPro" id="IPR000524">
    <property type="entry name" value="Tscrpt_reg_HTH_GntR"/>
</dbReference>
<feature type="domain" description="HTH gntR-type" evidence="6">
    <location>
        <begin position="26"/>
        <end position="94"/>
    </location>
</feature>
<dbReference type="EMBL" id="JAESVB010000004">
    <property type="protein sequence ID" value="MCB8875722.1"/>
    <property type="molecule type" value="Genomic_DNA"/>
</dbReference>
<dbReference type="CDD" id="cd00609">
    <property type="entry name" value="AAT_like"/>
    <property type="match status" value="1"/>
</dbReference>
<dbReference type="Proteomes" id="UP000708298">
    <property type="component" value="Unassembled WGS sequence"/>
</dbReference>
<dbReference type="InterPro" id="IPR051446">
    <property type="entry name" value="HTH_trans_reg/aminotransferase"/>
</dbReference>